<dbReference type="AlphaFoldDB" id="A0A392SN94"/>
<dbReference type="EMBL" id="LXQA010415426">
    <property type="protein sequence ID" value="MCI50368.1"/>
    <property type="molecule type" value="Genomic_DNA"/>
</dbReference>
<evidence type="ECO:0000313" key="1">
    <source>
        <dbReference type="EMBL" id="MCI50368.1"/>
    </source>
</evidence>
<protein>
    <submittedName>
        <fullName evidence="1">Uncharacterized protein</fullName>
    </submittedName>
</protein>
<sequence length="60" mass="6490">RQLAKLQAVALSLSPERIQPEILHIDISCKTFAGISNGSITSAATKIPCNSPFSFRNSNF</sequence>
<keyword evidence="2" id="KW-1185">Reference proteome</keyword>
<dbReference type="Proteomes" id="UP000265520">
    <property type="component" value="Unassembled WGS sequence"/>
</dbReference>
<reference evidence="1 2" key="1">
    <citation type="journal article" date="2018" name="Front. Plant Sci.">
        <title>Red Clover (Trifolium pratense) and Zigzag Clover (T. medium) - A Picture of Genomic Similarities and Differences.</title>
        <authorList>
            <person name="Dluhosova J."/>
            <person name="Istvanek J."/>
            <person name="Nedelnik J."/>
            <person name="Repkova J."/>
        </authorList>
    </citation>
    <scope>NUCLEOTIDE SEQUENCE [LARGE SCALE GENOMIC DNA]</scope>
    <source>
        <strain evidence="2">cv. 10/8</strain>
        <tissue evidence="1">Leaf</tissue>
    </source>
</reference>
<comment type="caution">
    <text evidence="1">The sequence shown here is derived from an EMBL/GenBank/DDBJ whole genome shotgun (WGS) entry which is preliminary data.</text>
</comment>
<organism evidence="1 2">
    <name type="scientific">Trifolium medium</name>
    <dbReference type="NCBI Taxonomy" id="97028"/>
    <lineage>
        <taxon>Eukaryota</taxon>
        <taxon>Viridiplantae</taxon>
        <taxon>Streptophyta</taxon>
        <taxon>Embryophyta</taxon>
        <taxon>Tracheophyta</taxon>
        <taxon>Spermatophyta</taxon>
        <taxon>Magnoliopsida</taxon>
        <taxon>eudicotyledons</taxon>
        <taxon>Gunneridae</taxon>
        <taxon>Pentapetalae</taxon>
        <taxon>rosids</taxon>
        <taxon>fabids</taxon>
        <taxon>Fabales</taxon>
        <taxon>Fabaceae</taxon>
        <taxon>Papilionoideae</taxon>
        <taxon>50 kb inversion clade</taxon>
        <taxon>NPAAA clade</taxon>
        <taxon>Hologalegina</taxon>
        <taxon>IRL clade</taxon>
        <taxon>Trifolieae</taxon>
        <taxon>Trifolium</taxon>
    </lineage>
</organism>
<feature type="non-terminal residue" evidence="1">
    <location>
        <position position="1"/>
    </location>
</feature>
<accession>A0A392SN94</accession>
<proteinExistence type="predicted"/>
<name>A0A392SN94_9FABA</name>
<evidence type="ECO:0000313" key="2">
    <source>
        <dbReference type="Proteomes" id="UP000265520"/>
    </source>
</evidence>